<dbReference type="PANTHER" id="PTHR22576:SF41">
    <property type="entry name" value="CASPASE 14, APOPTOSIS-RELATED CYSTEINE PEPTIDASE"/>
    <property type="match status" value="1"/>
</dbReference>
<protein>
    <recommendedName>
        <fullName evidence="7">Caspase 3</fullName>
    </recommendedName>
</protein>
<dbReference type="GO" id="GO:0006508">
    <property type="term" value="P:proteolysis"/>
    <property type="evidence" value="ECO:0007669"/>
    <property type="project" value="InterPro"/>
</dbReference>
<dbReference type="SUPFAM" id="SSF52129">
    <property type="entry name" value="Caspase-like"/>
    <property type="match status" value="1"/>
</dbReference>
<dbReference type="FunFam" id="3.40.50.1460:FF:000024">
    <property type="entry name" value="Caspase 21"/>
    <property type="match status" value="1"/>
</dbReference>
<dbReference type="PROSITE" id="PS50208">
    <property type="entry name" value="CASPASE_P20"/>
    <property type="match status" value="1"/>
</dbReference>
<dbReference type="InterPro" id="IPR011600">
    <property type="entry name" value="Pept_C14_caspase"/>
</dbReference>
<dbReference type="AlphaFoldDB" id="A0A8T2JEW6"/>
<dbReference type="EMBL" id="JAACNH010000006">
    <property type="protein sequence ID" value="KAG8440997.1"/>
    <property type="molecule type" value="Genomic_DNA"/>
</dbReference>
<dbReference type="InterPro" id="IPR015917">
    <property type="entry name" value="Pept_C14A"/>
</dbReference>
<comment type="caution">
    <text evidence="5">The sequence shown here is derived from an EMBL/GenBank/DDBJ whole genome shotgun (WGS) entry which is preliminary data.</text>
</comment>
<dbReference type="InterPro" id="IPR001309">
    <property type="entry name" value="Pept_C14_p20"/>
</dbReference>
<evidence type="ECO:0000259" key="4">
    <source>
        <dbReference type="PROSITE" id="PS50208"/>
    </source>
</evidence>
<dbReference type="EMBL" id="JAACNH010000006">
    <property type="protein sequence ID" value="KAG8440995.1"/>
    <property type="molecule type" value="Genomic_DNA"/>
</dbReference>
<dbReference type="InterPro" id="IPR002138">
    <property type="entry name" value="Pept_C14_p10"/>
</dbReference>
<evidence type="ECO:0000256" key="2">
    <source>
        <dbReference type="RuleBase" id="RU003971"/>
    </source>
</evidence>
<evidence type="ECO:0008006" key="7">
    <source>
        <dbReference type="Google" id="ProtNLM"/>
    </source>
</evidence>
<dbReference type="Gene3D" id="3.40.50.1460">
    <property type="match status" value="1"/>
</dbReference>
<sequence>MSNVIRGRVVIIAITEFHSKPGNAVMDPRKGVKRDANRLFKVLTRMGFKVSLHMDVSAEEIKEIYQNESKMPQGECFISILSSHGQEGLIYDFYGEPVFLKDLCSILDPRNSSNMEGVAKLFFVQACRGEELDKGVFIETDSAPGASDAFSLILHLPRDTIIMFASSEGYVAFQNPAGAVFLQTLCDLLEGQERNLELNKILTRLNNRVANDFHSQGAYEGYKEMPCYTTNLTKELYPFRQF</sequence>
<dbReference type="GO" id="GO:0004197">
    <property type="term" value="F:cysteine-type endopeptidase activity"/>
    <property type="evidence" value="ECO:0007669"/>
    <property type="project" value="InterPro"/>
</dbReference>
<dbReference type="InterPro" id="IPR052039">
    <property type="entry name" value="Caspase-related_regulators"/>
</dbReference>
<reference evidence="5" key="1">
    <citation type="thesis" date="2020" institute="ProQuest LLC" country="789 East Eisenhower Parkway, Ann Arbor, MI, USA">
        <title>Comparative Genomics and Chromosome Evolution.</title>
        <authorList>
            <person name="Mudd A.B."/>
        </authorList>
    </citation>
    <scope>NUCLEOTIDE SEQUENCE</scope>
    <source>
        <strain evidence="5">Female2</strain>
        <tissue evidence="5">Blood</tissue>
    </source>
</reference>
<feature type="domain" description="Caspase family p10" evidence="3">
    <location>
        <begin position="154"/>
        <end position="240"/>
    </location>
</feature>
<evidence type="ECO:0000256" key="1">
    <source>
        <dbReference type="ARBA" id="ARBA00010134"/>
    </source>
</evidence>
<keyword evidence="6" id="KW-1185">Reference proteome</keyword>
<dbReference type="SMART" id="SM00115">
    <property type="entry name" value="CASc"/>
    <property type="match status" value="1"/>
</dbReference>
<accession>A0A8T2JEW6</accession>
<dbReference type="Pfam" id="PF00656">
    <property type="entry name" value="Peptidase_C14"/>
    <property type="match status" value="1"/>
</dbReference>
<evidence type="ECO:0000313" key="5">
    <source>
        <dbReference type="EMBL" id="KAG8440996.1"/>
    </source>
</evidence>
<gene>
    <name evidence="5" type="ORF">GDO86_006652</name>
</gene>
<proteinExistence type="inferred from homology"/>
<dbReference type="PRINTS" id="PR00376">
    <property type="entry name" value="IL1BCENZYME"/>
</dbReference>
<organism evidence="5 6">
    <name type="scientific">Hymenochirus boettgeri</name>
    <name type="common">Congo dwarf clawed frog</name>
    <dbReference type="NCBI Taxonomy" id="247094"/>
    <lineage>
        <taxon>Eukaryota</taxon>
        <taxon>Metazoa</taxon>
        <taxon>Chordata</taxon>
        <taxon>Craniata</taxon>
        <taxon>Vertebrata</taxon>
        <taxon>Euteleostomi</taxon>
        <taxon>Amphibia</taxon>
        <taxon>Batrachia</taxon>
        <taxon>Anura</taxon>
        <taxon>Pipoidea</taxon>
        <taxon>Pipidae</taxon>
        <taxon>Pipinae</taxon>
        <taxon>Hymenochirus</taxon>
    </lineage>
</organism>
<dbReference type="PANTHER" id="PTHR22576">
    <property type="entry name" value="MUCOSA ASSOCIATED LYMPHOID TISSUE LYMPHOMA TRANSLOCATION PROTEIN 1/PARACASPASE"/>
    <property type="match status" value="1"/>
</dbReference>
<dbReference type="EMBL" id="JAACNH010000006">
    <property type="protein sequence ID" value="KAG8440996.1"/>
    <property type="molecule type" value="Genomic_DNA"/>
</dbReference>
<dbReference type="PROSITE" id="PS50207">
    <property type="entry name" value="CASPASE_P10"/>
    <property type="match status" value="1"/>
</dbReference>
<dbReference type="InterPro" id="IPR029030">
    <property type="entry name" value="Caspase-like_dom_sf"/>
</dbReference>
<name>A0A8T2JEW6_9PIPI</name>
<comment type="similarity">
    <text evidence="1 2">Belongs to the peptidase C14A family.</text>
</comment>
<dbReference type="OrthoDB" id="6116485at2759"/>
<dbReference type="Proteomes" id="UP000812440">
    <property type="component" value="Chromosome 3"/>
</dbReference>
<evidence type="ECO:0000259" key="3">
    <source>
        <dbReference type="PROSITE" id="PS50207"/>
    </source>
</evidence>
<evidence type="ECO:0000313" key="6">
    <source>
        <dbReference type="Proteomes" id="UP000812440"/>
    </source>
</evidence>
<feature type="domain" description="Caspase family p20" evidence="4">
    <location>
        <begin position="5"/>
        <end position="131"/>
    </location>
</feature>